<dbReference type="PANTHER" id="PTHR48081">
    <property type="entry name" value="AB HYDROLASE SUPERFAMILY PROTEIN C4A8.06C"/>
    <property type="match status" value="1"/>
</dbReference>
<evidence type="ECO:0000256" key="2">
    <source>
        <dbReference type="ARBA" id="ARBA00022801"/>
    </source>
</evidence>
<dbReference type="SUPFAM" id="SSF53474">
    <property type="entry name" value="alpha/beta-Hydrolases"/>
    <property type="match status" value="1"/>
</dbReference>
<protein>
    <recommendedName>
        <fullName evidence="4">Alpha/beta hydrolase fold-3 domain-containing protein</fullName>
    </recommendedName>
</protein>
<dbReference type="Gene3D" id="3.40.50.1820">
    <property type="entry name" value="alpha/beta hydrolase"/>
    <property type="match status" value="1"/>
</dbReference>
<dbReference type="PANTHER" id="PTHR48081:SF8">
    <property type="entry name" value="ALPHA_BETA HYDROLASE FOLD-3 DOMAIN-CONTAINING PROTEIN-RELATED"/>
    <property type="match status" value="1"/>
</dbReference>
<evidence type="ECO:0000313" key="6">
    <source>
        <dbReference type="Proteomes" id="UP001501598"/>
    </source>
</evidence>
<sequence>MSLDEATRAAVDAARAPGVPTLRDLGVDRARKVVAGMARGFRGPAPAERREVSIGGSGRGVLLVPAEPVTALVVHFHGGGWTLGAPEQHEAFGAALATAAGAAVLLPGYRLAPEHPFPAAIEDAWAAVRWAADRVIELAGSNVPLIVSGDSAGGNLAAVVARRARDGGGPTIAHQLLAYPALDPAGTTPSYLDPDNQLIFDADLLRWFWAQYAAGADRADPDLVPLRAELGGLPPATVLLAEHDVLSDEGRAYAAALAAAGVPSRVHTVAGQAHGFLTMVGALPGAVEGVALLADAVRVGVPR</sequence>
<keyword evidence="6" id="KW-1185">Reference proteome</keyword>
<keyword evidence="2" id="KW-0378">Hydrolase</keyword>
<accession>A0ABP8RUA9</accession>
<organism evidence="5 6">
    <name type="scientific">Pseudonocardia xishanensis</name>
    <dbReference type="NCBI Taxonomy" id="630995"/>
    <lineage>
        <taxon>Bacteria</taxon>
        <taxon>Bacillati</taxon>
        <taxon>Actinomycetota</taxon>
        <taxon>Actinomycetes</taxon>
        <taxon>Pseudonocardiales</taxon>
        <taxon>Pseudonocardiaceae</taxon>
        <taxon>Pseudonocardia</taxon>
    </lineage>
</organism>
<dbReference type="PROSITE" id="PS01174">
    <property type="entry name" value="LIPASE_GDXG_SER"/>
    <property type="match status" value="1"/>
</dbReference>
<dbReference type="InterPro" id="IPR050300">
    <property type="entry name" value="GDXG_lipolytic_enzyme"/>
</dbReference>
<gene>
    <name evidence="5" type="ORF">GCM10023175_35240</name>
</gene>
<dbReference type="InterPro" id="IPR029058">
    <property type="entry name" value="AB_hydrolase_fold"/>
</dbReference>
<evidence type="ECO:0000256" key="3">
    <source>
        <dbReference type="PROSITE-ProRule" id="PRU10038"/>
    </source>
</evidence>
<reference evidence="6" key="1">
    <citation type="journal article" date="2019" name="Int. J. Syst. Evol. Microbiol.">
        <title>The Global Catalogue of Microorganisms (GCM) 10K type strain sequencing project: providing services to taxonomists for standard genome sequencing and annotation.</title>
        <authorList>
            <consortium name="The Broad Institute Genomics Platform"/>
            <consortium name="The Broad Institute Genome Sequencing Center for Infectious Disease"/>
            <person name="Wu L."/>
            <person name="Ma J."/>
        </authorList>
    </citation>
    <scope>NUCLEOTIDE SEQUENCE [LARGE SCALE GENOMIC DNA]</scope>
    <source>
        <strain evidence="6">JCM 17906</strain>
    </source>
</reference>
<dbReference type="InterPro" id="IPR013094">
    <property type="entry name" value="AB_hydrolase_3"/>
</dbReference>
<dbReference type="Pfam" id="PF07859">
    <property type="entry name" value="Abhydrolase_3"/>
    <property type="match status" value="1"/>
</dbReference>
<dbReference type="InterPro" id="IPR033140">
    <property type="entry name" value="Lipase_GDXG_put_SER_AS"/>
</dbReference>
<evidence type="ECO:0000259" key="4">
    <source>
        <dbReference type="Pfam" id="PF07859"/>
    </source>
</evidence>
<comment type="caution">
    <text evidence="5">The sequence shown here is derived from an EMBL/GenBank/DDBJ whole genome shotgun (WGS) entry which is preliminary data.</text>
</comment>
<comment type="similarity">
    <text evidence="1">Belongs to the 'GDXG' lipolytic enzyme family.</text>
</comment>
<evidence type="ECO:0000313" key="5">
    <source>
        <dbReference type="EMBL" id="GAA4548596.1"/>
    </source>
</evidence>
<dbReference type="Proteomes" id="UP001501598">
    <property type="component" value="Unassembled WGS sequence"/>
</dbReference>
<feature type="domain" description="Alpha/beta hydrolase fold-3" evidence="4">
    <location>
        <begin position="73"/>
        <end position="277"/>
    </location>
</feature>
<proteinExistence type="inferred from homology"/>
<feature type="active site" evidence="3">
    <location>
        <position position="151"/>
    </location>
</feature>
<dbReference type="RefSeq" id="WP_345419248.1">
    <property type="nucleotide sequence ID" value="NZ_BAABGT010000040.1"/>
</dbReference>
<dbReference type="EMBL" id="BAABGT010000040">
    <property type="protein sequence ID" value="GAA4548596.1"/>
    <property type="molecule type" value="Genomic_DNA"/>
</dbReference>
<evidence type="ECO:0000256" key="1">
    <source>
        <dbReference type="ARBA" id="ARBA00010515"/>
    </source>
</evidence>
<name>A0ABP8RUA9_9PSEU</name>